<feature type="domain" description="Peptidase S8/S53" evidence="8">
    <location>
        <begin position="470"/>
        <end position="583"/>
    </location>
</feature>
<evidence type="ECO:0000256" key="4">
    <source>
        <dbReference type="ARBA" id="ARBA00022825"/>
    </source>
</evidence>
<evidence type="ECO:0000256" key="1">
    <source>
        <dbReference type="ARBA" id="ARBA00011073"/>
    </source>
</evidence>
<dbReference type="EMBL" id="AXCY01000056">
    <property type="protein sequence ID" value="KGM10282.1"/>
    <property type="molecule type" value="Genomic_DNA"/>
</dbReference>
<feature type="domain" description="Peptidase S8/S53" evidence="8">
    <location>
        <begin position="130"/>
        <end position="324"/>
    </location>
</feature>
<feature type="region of interest" description="Disordered" evidence="7">
    <location>
        <begin position="92"/>
        <end position="125"/>
    </location>
</feature>
<keyword evidence="10" id="KW-1185">Reference proteome</keyword>
<evidence type="ECO:0000256" key="7">
    <source>
        <dbReference type="SAM" id="MobiDB-lite"/>
    </source>
</evidence>
<feature type="active site" description="Charge relay system" evidence="5">
    <location>
        <position position="212"/>
    </location>
</feature>
<organism evidence="9 10">
    <name type="scientific">Cellulomonas carbonis T26</name>
    <dbReference type="NCBI Taxonomy" id="947969"/>
    <lineage>
        <taxon>Bacteria</taxon>
        <taxon>Bacillati</taxon>
        <taxon>Actinomycetota</taxon>
        <taxon>Actinomycetes</taxon>
        <taxon>Micrococcales</taxon>
        <taxon>Cellulomonadaceae</taxon>
        <taxon>Cellulomonas</taxon>
    </lineage>
</organism>
<keyword evidence="2 6" id="KW-0645">Protease</keyword>
<reference evidence="9 10" key="2">
    <citation type="journal article" date="2015" name="Stand. Genomic Sci.">
        <title>Draft genome sequence of Cellulomonas carbonis T26(T) and comparative analysis of six Cellulomonas genomes.</title>
        <authorList>
            <person name="Zhuang W."/>
            <person name="Zhang S."/>
            <person name="Xia X."/>
            <person name="Wang G."/>
        </authorList>
    </citation>
    <scope>NUCLEOTIDE SEQUENCE [LARGE SCALE GENOMIC DNA]</scope>
    <source>
        <strain evidence="9 10">T26</strain>
    </source>
</reference>
<dbReference type="GO" id="GO:0006508">
    <property type="term" value="P:proteolysis"/>
    <property type="evidence" value="ECO:0007669"/>
    <property type="project" value="UniProtKB-KW"/>
</dbReference>
<dbReference type="InterPro" id="IPR015500">
    <property type="entry name" value="Peptidase_S8_subtilisin-rel"/>
</dbReference>
<keyword evidence="3 6" id="KW-0378">Hydrolase</keyword>
<evidence type="ECO:0000313" key="9">
    <source>
        <dbReference type="EMBL" id="KGM10282.1"/>
    </source>
</evidence>
<evidence type="ECO:0000313" key="10">
    <source>
        <dbReference type="Proteomes" id="UP000029839"/>
    </source>
</evidence>
<dbReference type="PROSITE" id="PS00138">
    <property type="entry name" value="SUBTILASE_SER"/>
    <property type="match status" value="1"/>
</dbReference>
<dbReference type="Gene3D" id="3.40.50.200">
    <property type="entry name" value="Peptidase S8/S53 domain"/>
    <property type="match status" value="1"/>
</dbReference>
<proteinExistence type="inferred from homology"/>
<keyword evidence="4 6" id="KW-0720">Serine protease</keyword>
<evidence type="ECO:0000256" key="5">
    <source>
        <dbReference type="PIRSR" id="PIRSR615500-1"/>
    </source>
</evidence>
<dbReference type="AlphaFoldDB" id="A0A0A0BRM9"/>
<dbReference type="Pfam" id="PF00082">
    <property type="entry name" value="Peptidase_S8"/>
    <property type="match status" value="2"/>
</dbReference>
<feature type="active site" description="Charge relay system" evidence="5 6">
    <location>
        <position position="139"/>
    </location>
</feature>
<dbReference type="PRINTS" id="PR00723">
    <property type="entry name" value="SUBTILISIN"/>
</dbReference>
<feature type="region of interest" description="Disordered" evidence="7">
    <location>
        <begin position="480"/>
        <end position="506"/>
    </location>
</feature>
<dbReference type="RefSeq" id="WP_043607421.1">
    <property type="nucleotide sequence ID" value="NZ_AXCY01000056.1"/>
</dbReference>
<protein>
    <recommendedName>
        <fullName evidence="8">Peptidase S8/S53 domain-containing protein</fullName>
    </recommendedName>
</protein>
<evidence type="ECO:0000256" key="2">
    <source>
        <dbReference type="ARBA" id="ARBA00022670"/>
    </source>
</evidence>
<dbReference type="Gene3D" id="2.60.120.1290">
    <property type="match status" value="1"/>
</dbReference>
<accession>A0A0A0BRM9</accession>
<dbReference type="PROSITE" id="PS51892">
    <property type="entry name" value="SUBTILASE"/>
    <property type="match status" value="1"/>
</dbReference>
<feature type="active site" description="Charge relay system" evidence="5 6">
    <location>
        <position position="536"/>
    </location>
</feature>
<name>A0A0A0BRM9_9CELL</name>
<feature type="compositionally biased region" description="Low complexity" evidence="7">
    <location>
        <begin position="112"/>
        <end position="121"/>
    </location>
</feature>
<dbReference type="InterPro" id="IPR050131">
    <property type="entry name" value="Peptidase_S8_subtilisin-like"/>
</dbReference>
<evidence type="ECO:0000256" key="3">
    <source>
        <dbReference type="ARBA" id="ARBA00022801"/>
    </source>
</evidence>
<dbReference type="InterPro" id="IPR023828">
    <property type="entry name" value="Peptidase_S8_Ser-AS"/>
</dbReference>
<dbReference type="SUPFAM" id="SSF52743">
    <property type="entry name" value="Subtilisin-like"/>
    <property type="match status" value="1"/>
</dbReference>
<sequence>MTVTFDPHLHQLLLEEQERHPGASPRRVGVIARVSGPDVEVPGLDVVVRAGTVVTGRMDVDAVERVRLHPGVLSLKRSHQYLPHDVVVVPPPRVTRTSPPAAPAPDGPAPAPLRARPGDGPDLPPLAWTGRGVVVGMLDWGFDVAHADLRDDDGRTRFLAVWDQRGGRTSTSPEPYGYGRELDAATIDAALATPDPYGALWYHPAEVDPLGHGTHGMHTLGIACGGGRAPGSVPGLAPGARVVAVHLRGDDTQPGDTLADSVRILEGIDYVFRTAGDAPVVLNMSLGRCGGPHDASPLIVRAIDTMLETPGRQVVCSAGNYFASAQHRSAQLADGATVEWAWTLLPPVLDEAELEVWYPASDELTAELLAPDGTLVARVGPGEERVARTDGRVVVSAFHRRADPGNGDHVVDLFIWPGAPVGTWRVRLVAGTVRDGEVHGWVERVHRGRQSVLADADPLFTTNTLCNGRRTLAVAAYDHRTPTPQPGPFSSAGPARDLHPKPDVAAPGVAITSSRSAVRLNGHELRDGLTTMTGTSMAAPHVTGAVALLLEAAGRPLCSDEITHLVRSTARAAPFPPERVGHGLLDVDAALAALAAANPPAPAPEPSTR</sequence>
<feature type="compositionally biased region" description="Pro residues" evidence="7">
    <location>
        <begin position="100"/>
        <end position="111"/>
    </location>
</feature>
<feature type="active site" description="Charge relay system" evidence="6">
    <location>
        <position position="215"/>
    </location>
</feature>
<evidence type="ECO:0000259" key="8">
    <source>
        <dbReference type="Pfam" id="PF00082"/>
    </source>
</evidence>
<dbReference type="GO" id="GO:0004252">
    <property type="term" value="F:serine-type endopeptidase activity"/>
    <property type="evidence" value="ECO:0007669"/>
    <property type="project" value="UniProtKB-UniRule"/>
</dbReference>
<dbReference type="InterPro" id="IPR000209">
    <property type="entry name" value="Peptidase_S8/S53_dom"/>
</dbReference>
<dbReference type="Proteomes" id="UP000029839">
    <property type="component" value="Unassembled WGS sequence"/>
</dbReference>
<dbReference type="InterPro" id="IPR036852">
    <property type="entry name" value="Peptidase_S8/S53_dom_sf"/>
</dbReference>
<evidence type="ECO:0000256" key="6">
    <source>
        <dbReference type="PROSITE-ProRule" id="PRU01240"/>
    </source>
</evidence>
<dbReference type="PANTHER" id="PTHR43806:SF11">
    <property type="entry name" value="CEREVISIN-RELATED"/>
    <property type="match status" value="1"/>
</dbReference>
<dbReference type="OrthoDB" id="9813435at2"/>
<reference evidence="9 10" key="1">
    <citation type="submission" date="2013-08" db="EMBL/GenBank/DDBJ databases">
        <title>Genome sequencing of Cellulomonas carbonis T26.</title>
        <authorList>
            <person name="Chen F."/>
            <person name="Li Y."/>
            <person name="Wang G."/>
        </authorList>
    </citation>
    <scope>NUCLEOTIDE SEQUENCE [LARGE SCALE GENOMIC DNA]</scope>
    <source>
        <strain evidence="9 10">T26</strain>
    </source>
</reference>
<comment type="similarity">
    <text evidence="1 6">Belongs to the peptidase S8 family.</text>
</comment>
<dbReference type="PANTHER" id="PTHR43806">
    <property type="entry name" value="PEPTIDASE S8"/>
    <property type="match status" value="1"/>
</dbReference>
<comment type="caution">
    <text evidence="9">The sequence shown here is derived from an EMBL/GenBank/DDBJ whole genome shotgun (WGS) entry which is preliminary data.</text>
</comment>
<gene>
    <name evidence="9" type="ORF">N868_15875</name>
</gene>